<dbReference type="Proteomes" id="UP000320811">
    <property type="component" value="Unassembled WGS sequence"/>
</dbReference>
<gene>
    <name evidence="1" type="ORF">FHW36_101641</name>
</gene>
<dbReference type="EMBL" id="VIWO01000001">
    <property type="protein sequence ID" value="TWF44720.1"/>
    <property type="molecule type" value="Genomic_DNA"/>
</dbReference>
<comment type="caution">
    <text evidence="1">The sequence shown here is derived from an EMBL/GenBank/DDBJ whole genome shotgun (WGS) entry which is preliminary data.</text>
</comment>
<evidence type="ECO:0000313" key="2">
    <source>
        <dbReference type="Proteomes" id="UP000320811"/>
    </source>
</evidence>
<organism evidence="1 2">
    <name type="scientific">Chitinophaga polysaccharea</name>
    <dbReference type="NCBI Taxonomy" id="1293035"/>
    <lineage>
        <taxon>Bacteria</taxon>
        <taxon>Pseudomonadati</taxon>
        <taxon>Bacteroidota</taxon>
        <taxon>Chitinophagia</taxon>
        <taxon>Chitinophagales</taxon>
        <taxon>Chitinophagaceae</taxon>
        <taxon>Chitinophaga</taxon>
    </lineage>
</organism>
<reference evidence="1 2" key="1">
    <citation type="submission" date="2019-06" db="EMBL/GenBank/DDBJ databases">
        <title>Sorghum-associated microbial communities from plants grown in Nebraska, USA.</title>
        <authorList>
            <person name="Schachtman D."/>
        </authorList>
    </citation>
    <scope>NUCLEOTIDE SEQUENCE [LARGE SCALE GENOMIC DNA]</scope>
    <source>
        <strain evidence="1 2">1209</strain>
    </source>
</reference>
<protein>
    <submittedName>
        <fullName evidence="1">Uncharacterized protein</fullName>
    </submittedName>
</protein>
<proteinExistence type="predicted"/>
<dbReference type="AlphaFoldDB" id="A0A561Q302"/>
<evidence type="ECO:0000313" key="1">
    <source>
        <dbReference type="EMBL" id="TWF44720.1"/>
    </source>
</evidence>
<keyword evidence="2" id="KW-1185">Reference proteome</keyword>
<name>A0A561Q302_9BACT</name>
<sequence>MVKINLIEIKRGQPNKYWLALQPETIYDE</sequence>
<accession>A0A561Q302</accession>